<evidence type="ECO:0000256" key="3">
    <source>
        <dbReference type="ARBA" id="ARBA00022729"/>
    </source>
</evidence>
<protein>
    <recommendedName>
        <fullName evidence="10">RagB/SusD family nutrient uptake outer membrane protein</fullName>
    </recommendedName>
</protein>
<dbReference type="Gene3D" id="1.25.40.900">
    <property type="match status" value="1"/>
</dbReference>
<name>A0ABU0TNC1_9FLAO</name>
<proteinExistence type="inferred from homology"/>
<keyword evidence="4" id="KW-0472">Membrane</keyword>
<keyword evidence="9" id="KW-1185">Reference proteome</keyword>
<feature type="domain" description="SusD-like N-terminal" evidence="7">
    <location>
        <begin position="40"/>
        <end position="235"/>
    </location>
</feature>
<reference evidence="8 9" key="1">
    <citation type="submission" date="2023-07" db="EMBL/GenBank/DDBJ databases">
        <title>Functional and genomic diversity of the sorghum phyllosphere microbiome.</title>
        <authorList>
            <person name="Shade A."/>
        </authorList>
    </citation>
    <scope>NUCLEOTIDE SEQUENCE [LARGE SCALE GENOMIC DNA]</scope>
    <source>
        <strain evidence="8 9">SORGH_AS_1064</strain>
    </source>
</reference>
<evidence type="ECO:0000256" key="2">
    <source>
        <dbReference type="ARBA" id="ARBA00006275"/>
    </source>
</evidence>
<evidence type="ECO:0000259" key="6">
    <source>
        <dbReference type="Pfam" id="PF07980"/>
    </source>
</evidence>
<evidence type="ECO:0000313" key="9">
    <source>
        <dbReference type="Proteomes" id="UP001225072"/>
    </source>
</evidence>
<comment type="caution">
    <text evidence="8">The sequence shown here is derived from an EMBL/GenBank/DDBJ whole genome shotgun (WGS) entry which is preliminary data.</text>
</comment>
<feature type="domain" description="RagB/SusD" evidence="6">
    <location>
        <begin position="362"/>
        <end position="488"/>
    </location>
</feature>
<accession>A0ABU0TNC1</accession>
<keyword evidence="5" id="KW-0998">Cell outer membrane</keyword>
<keyword evidence="3" id="KW-0732">Signal</keyword>
<dbReference type="InterPro" id="IPR012944">
    <property type="entry name" value="SusD_RagB_dom"/>
</dbReference>
<evidence type="ECO:0000256" key="4">
    <source>
        <dbReference type="ARBA" id="ARBA00023136"/>
    </source>
</evidence>
<dbReference type="PROSITE" id="PS51257">
    <property type="entry name" value="PROKAR_LIPOPROTEIN"/>
    <property type="match status" value="1"/>
</dbReference>
<evidence type="ECO:0000259" key="7">
    <source>
        <dbReference type="Pfam" id="PF14322"/>
    </source>
</evidence>
<comment type="similarity">
    <text evidence="2">Belongs to the SusD family.</text>
</comment>
<dbReference type="Gene3D" id="1.25.40.390">
    <property type="match status" value="1"/>
</dbReference>
<dbReference type="InterPro" id="IPR011990">
    <property type="entry name" value="TPR-like_helical_dom_sf"/>
</dbReference>
<dbReference type="Pfam" id="PF07980">
    <property type="entry name" value="SusD_RagB"/>
    <property type="match status" value="1"/>
</dbReference>
<organism evidence="8 9">
    <name type="scientific">Chryseobacterium camelliae</name>
    <dbReference type="NCBI Taxonomy" id="1265445"/>
    <lineage>
        <taxon>Bacteria</taxon>
        <taxon>Pseudomonadati</taxon>
        <taxon>Bacteroidota</taxon>
        <taxon>Flavobacteriia</taxon>
        <taxon>Flavobacteriales</taxon>
        <taxon>Weeksellaceae</taxon>
        <taxon>Chryseobacterium group</taxon>
        <taxon>Chryseobacterium</taxon>
    </lineage>
</organism>
<evidence type="ECO:0000256" key="5">
    <source>
        <dbReference type="ARBA" id="ARBA00023237"/>
    </source>
</evidence>
<comment type="subcellular location">
    <subcellularLocation>
        <location evidence="1">Cell outer membrane</location>
    </subcellularLocation>
</comment>
<dbReference type="Pfam" id="PF14322">
    <property type="entry name" value="SusD-like_3"/>
    <property type="match status" value="1"/>
</dbReference>
<gene>
    <name evidence="8" type="ORF">QE404_003697</name>
</gene>
<sequence length="488" mass="53481">MKNKIIKITILSAFTLGVMSSCDRELDQVSYTQIPLDQAMTTQANFTQAINGAYTAIKGSGYFSTDTGNQIIVPDLLTDNLIYNPQGRSSNFTAYNWTLSANNGSVTGLFTQAYFVISRANMPLKYINNLPAGSFRTNIEAHARAVRAAAHFDLVRAYCKIPTQSADANASLGIPYITEFNPLENSKVRDLTVAQVYDNIISDLTFAVNNITDAPTDKSKFSKAAIYGLLSRVYLYKGDYTNAVAAGNSSIALSPSVGTIGNFTNIWASNSTDGVLLKILNSTQENVTVGVAYQQGATATGGSIRSEYVVPKSLYTLYSATDIRRTAYIRTAAYQGVQRNHVIKWAFNTGGGTPLNVVEPKYLRTAEVYLNVAESAFKLGNETLANTLLNTLKAQRYSAYVPVTLTGTALWNEIMLQRRLELAFENDRFYTFKRQGLTMQRTGEGPNVDGGGVASLVQTILPSDTRWQWPIPQSTINITPTFQQNPGY</sequence>
<evidence type="ECO:0000256" key="1">
    <source>
        <dbReference type="ARBA" id="ARBA00004442"/>
    </source>
</evidence>
<evidence type="ECO:0000313" key="8">
    <source>
        <dbReference type="EMBL" id="MDQ1098550.1"/>
    </source>
</evidence>
<dbReference type="EMBL" id="JAUTAL010000001">
    <property type="protein sequence ID" value="MDQ1098550.1"/>
    <property type="molecule type" value="Genomic_DNA"/>
</dbReference>
<evidence type="ECO:0008006" key="10">
    <source>
        <dbReference type="Google" id="ProtNLM"/>
    </source>
</evidence>
<dbReference type="Gene3D" id="2.20.20.130">
    <property type="match status" value="1"/>
</dbReference>
<dbReference type="InterPro" id="IPR033985">
    <property type="entry name" value="SusD-like_N"/>
</dbReference>
<dbReference type="Proteomes" id="UP001225072">
    <property type="component" value="Unassembled WGS sequence"/>
</dbReference>
<dbReference type="RefSeq" id="WP_307452899.1">
    <property type="nucleotide sequence ID" value="NZ_JAUTAL010000001.1"/>
</dbReference>
<dbReference type="SUPFAM" id="SSF48452">
    <property type="entry name" value="TPR-like"/>
    <property type="match status" value="1"/>
</dbReference>